<dbReference type="EMBL" id="BAAANY010000039">
    <property type="protein sequence ID" value="GAA1715005.1"/>
    <property type="molecule type" value="Genomic_DNA"/>
</dbReference>
<keyword evidence="2" id="KW-1185">Reference proteome</keyword>
<gene>
    <name evidence="1" type="ORF">GCM10009765_74870</name>
</gene>
<comment type="caution">
    <text evidence="1">The sequence shown here is derived from an EMBL/GenBank/DDBJ whole genome shotgun (WGS) entry which is preliminary data.</text>
</comment>
<accession>A0ABN2J0J5</accession>
<organism evidence="1 2">
    <name type="scientific">Fodinicola feengrottensis</name>
    <dbReference type="NCBI Taxonomy" id="435914"/>
    <lineage>
        <taxon>Bacteria</taxon>
        <taxon>Bacillati</taxon>
        <taxon>Actinomycetota</taxon>
        <taxon>Actinomycetes</taxon>
        <taxon>Mycobacteriales</taxon>
        <taxon>Fodinicola</taxon>
    </lineage>
</organism>
<evidence type="ECO:0000313" key="2">
    <source>
        <dbReference type="Proteomes" id="UP001500618"/>
    </source>
</evidence>
<evidence type="ECO:0008006" key="3">
    <source>
        <dbReference type="Google" id="ProtNLM"/>
    </source>
</evidence>
<dbReference type="Proteomes" id="UP001500618">
    <property type="component" value="Unassembled WGS sequence"/>
</dbReference>
<reference evidence="1 2" key="1">
    <citation type="journal article" date="2019" name="Int. J. Syst. Evol. Microbiol.">
        <title>The Global Catalogue of Microorganisms (GCM) 10K type strain sequencing project: providing services to taxonomists for standard genome sequencing and annotation.</title>
        <authorList>
            <consortium name="The Broad Institute Genomics Platform"/>
            <consortium name="The Broad Institute Genome Sequencing Center for Infectious Disease"/>
            <person name="Wu L."/>
            <person name="Ma J."/>
        </authorList>
    </citation>
    <scope>NUCLEOTIDE SEQUENCE [LARGE SCALE GENOMIC DNA]</scope>
    <source>
        <strain evidence="1 2">JCM 14718</strain>
    </source>
</reference>
<name>A0ABN2J0J5_9ACTN</name>
<evidence type="ECO:0000313" key="1">
    <source>
        <dbReference type="EMBL" id="GAA1715005.1"/>
    </source>
</evidence>
<sequence length="291" mass="31466">MISVNGSSSDYAILKQVHQIKLGRLDQEVNELKTGVDFSELRELEALYVASHGNPSTGDLGSIDTKKLLELLTAPGLGIPATYKGTIVLLSCYSGQQYSGTSLAERVAAGLRGKVTAGAKVVGANGFSFGTRKLRDGARRSSVLLNATGIRDFYFLDSPKNATLSATWLALKPTHADGVLKTKFVRAAEVNKTIKENLTQRLPGGQTPQDAALNIITSFTATAKKIQDTLDNLAAKKFPRGTVAEVVKHLLDHPKDADVTAWTQSIEEQYELFQAHYLWASDVDAFTTVQV</sequence>
<proteinExistence type="predicted"/>
<dbReference type="RefSeq" id="WP_163571237.1">
    <property type="nucleotide sequence ID" value="NZ_BAAANY010000039.1"/>
</dbReference>
<protein>
    <recommendedName>
        <fullName evidence="3">Peptidase C80 domain-containing protein</fullName>
    </recommendedName>
</protein>